<dbReference type="VEuPathDB" id="VectorBase:LLONM1_004518"/>
<dbReference type="EMBL" id="AJWK01024994">
    <property type="status" value="NOT_ANNOTATED_CDS"/>
    <property type="molecule type" value="Genomic_DNA"/>
</dbReference>
<dbReference type="InterPro" id="IPR002088">
    <property type="entry name" value="Prenyl_trans_a"/>
</dbReference>
<dbReference type="PROSITE" id="PS51147">
    <property type="entry name" value="PFTA"/>
    <property type="match status" value="1"/>
</dbReference>
<reference evidence="7" key="3">
    <citation type="submission" date="2020-05" db="UniProtKB">
        <authorList>
            <consortium name="EnsemblMetazoa"/>
        </authorList>
    </citation>
    <scope>IDENTIFICATION</scope>
    <source>
        <strain evidence="7">Jacobina</strain>
    </source>
</reference>
<dbReference type="EMBL" id="AJWK01024993">
    <property type="status" value="NOT_ANNOTATED_CDS"/>
    <property type="molecule type" value="Genomic_DNA"/>
</dbReference>
<dbReference type="PROSITE" id="PS50088">
    <property type="entry name" value="ANK_REPEAT"/>
    <property type="match status" value="1"/>
</dbReference>
<dbReference type="EMBL" id="AJWK01024992">
    <property type="status" value="NOT_ANNOTATED_CDS"/>
    <property type="molecule type" value="Genomic_DNA"/>
</dbReference>
<dbReference type="PANTHER" id="PTHR11129:SF3">
    <property type="entry name" value="PROTEIN PRENYLTRANSFERASE ALPHA SUBUNIT REPEAT-CONTAINING PROTEIN 1"/>
    <property type="match status" value="1"/>
</dbReference>
<dbReference type="PANTHER" id="PTHR11129">
    <property type="entry name" value="PROTEIN FARNESYLTRANSFERASE ALPHA SUBUNIT/RAB GERANYLGERANYL TRANSFERASE ALPHA SUBUNIT"/>
    <property type="match status" value="1"/>
</dbReference>
<name>A0A1B0CRM6_LUTLO</name>
<evidence type="ECO:0000313" key="6">
    <source>
        <dbReference type="EMBL" id="MBC1174669.1"/>
    </source>
</evidence>
<dbReference type="Gene3D" id="1.25.40.120">
    <property type="entry name" value="Protein prenylyltransferase"/>
    <property type="match status" value="1"/>
</dbReference>
<dbReference type="SUPFAM" id="SSF48439">
    <property type="entry name" value="Protein prenylyltransferase"/>
    <property type="match status" value="1"/>
</dbReference>
<feature type="repeat" description="ANK" evidence="5">
    <location>
        <begin position="32"/>
        <end position="64"/>
    </location>
</feature>
<evidence type="ECO:0000256" key="3">
    <source>
        <dbReference type="ARBA" id="ARBA00022679"/>
    </source>
</evidence>
<evidence type="ECO:0000256" key="5">
    <source>
        <dbReference type="PROSITE-ProRule" id="PRU00023"/>
    </source>
</evidence>
<evidence type="ECO:0000313" key="8">
    <source>
        <dbReference type="Proteomes" id="UP000092461"/>
    </source>
</evidence>
<evidence type="ECO:0000256" key="1">
    <source>
        <dbReference type="ARBA" id="ARBA00006734"/>
    </source>
</evidence>
<keyword evidence="3" id="KW-0808">Transferase</keyword>
<dbReference type="Gene3D" id="1.25.40.20">
    <property type="entry name" value="Ankyrin repeat-containing domain"/>
    <property type="match status" value="1"/>
</dbReference>
<keyword evidence="2" id="KW-0637">Prenyltransferase</keyword>
<protein>
    <submittedName>
        <fullName evidence="6">Putative myotrophin</fullName>
    </submittedName>
</protein>
<reference evidence="6" key="2">
    <citation type="journal article" date="2020" name="BMC">
        <title>Leishmania infection induces a limited differential gene expression in the sand fly midgut.</title>
        <authorList>
            <person name="Coutinho-Abreu I.V."/>
            <person name="Serafim T.D."/>
            <person name="Meneses C."/>
            <person name="Kamhawi S."/>
            <person name="Oliveira F."/>
            <person name="Valenzuela J.G."/>
        </authorList>
    </citation>
    <scope>NUCLEOTIDE SEQUENCE</scope>
    <source>
        <strain evidence="6">Jacobina</strain>
        <tissue evidence="6">Midgut</tissue>
    </source>
</reference>
<dbReference type="VEuPathDB" id="VectorBase:LLONM1_011876"/>
<accession>A0A1B0CRM6</accession>
<dbReference type="EMBL" id="GITU01005966">
    <property type="protein sequence ID" value="MBC1174669.1"/>
    <property type="molecule type" value="Transcribed_RNA"/>
</dbReference>
<dbReference type="InterPro" id="IPR002110">
    <property type="entry name" value="Ankyrin_rpt"/>
</dbReference>
<dbReference type="Pfam" id="PF01239">
    <property type="entry name" value="PPTA"/>
    <property type="match status" value="2"/>
</dbReference>
<keyword evidence="5" id="KW-0040">ANK repeat</keyword>
<keyword evidence="8" id="KW-1185">Reference proteome</keyword>
<dbReference type="Proteomes" id="UP000092461">
    <property type="component" value="Unassembled WGS sequence"/>
</dbReference>
<evidence type="ECO:0000256" key="4">
    <source>
        <dbReference type="ARBA" id="ARBA00022737"/>
    </source>
</evidence>
<dbReference type="GO" id="GO:0008318">
    <property type="term" value="F:protein prenyltransferase activity"/>
    <property type="evidence" value="ECO:0007669"/>
    <property type="project" value="InterPro"/>
</dbReference>
<dbReference type="EnsemblMetazoa" id="LLOJ007524-RA">
    <property type="protein sequence ID" value="LLOJ007524-PA"/>
    <property type="gene ID" value="LLOJ007524"/>
</dbReference>
<dbReference type="InterPro" id="IPR036770">
    <property type="entry name" value="Ankyrin_rpt-contain_sf"/>
</dbReference>
<proteinExistence type="inferred from homology"/>
<dbReference type="AlphaFoldDB" id="A0A1B0CRM6"/>
<dbReference type="Pfam" id="PF12796">
    <property type="entry name" value="Ank_2"/>
    <property type="match status" value="1"/>
</dbReference>
<comment type="similarity">
    <text evidence="1">Belongs to the protein prenyltransferase subunit alpha family.</text>
</comment>
<organism evidence="7 8">
    <name type="scientific">Lutzomyia longipalpis</name>
    <name type="common">Sand fly</name>
    <dbReference type="NCBI Taxonomy" id="7200"/>
    <lineage>
        <taxon>Eukaryota</taxon>
        <taxon>Metazoa</taxon>
        <taxon>Ecdysozoa</taxon>
        <taxon>Arthropoda</taxon>
        <taxon>Hexapoda</taxon>
        <taxon>Insecta</taxon>
        <taxon>Pterygota</taxon>
        <taxon>Neoptera</taxon>
        <taxon>Endopterygota</taxon>
        <taxon>Diptera</taxon>
        <taxon>Nematocera</taxon>
        <taxon>Psychodoidea</taxon>
        <taxon>Psychodidae</taxon>
        <taxon>Lutzomyia</taxon>
        <taxon>Lutzomyia</taxon>
    </lineage>
</organism>
<evidence type="ECO:0000313" key="7">
    <source>
        <dbReference type="EnsemblMetazoa" id="LLOJ007524-PA"/>
    </source>
</evidence>
<evidence type="ECO:0000256" key="2">
    <source>
        <dbReference type="ARBA" id="ARBA00022602"/>
    </source>
</evidence>
<keyword evidence="4" id="KW-0677">Repeat</keyword>
<dbReference type="SUPFAM" id="SSF48403">
    <property type="entry name" value="Ankyrin repeat"/>
    <property type="match status" value="1"/>
</dbReference>
<dbReference type="VEuPathDB" id="VectorBase:LLOJ007524"/>
<sequence length="471" mass="54192">MSEFVWALKNGDLDQVKDLIEKKGVDVNRDIDGRRPIHFAADYGQTEVLEYLIHKGADVNALDKHGISVILAAIWEGHTSCVETSTFEVIPMPSNQNKSPVIHVEHNLGLESWCIKHIYDYCHRVILDSRLSGHSSKHSGGGSTAPLKYLTTAILINPDVAVFWNMRRNLVRQCKLKTDGEFHFSALVLSKKPKSSEAFAYRRWLYSFESRESIDLAFEISLCERCADRNSSNYHAWSHRLWVLDQEPRFLHFEIYLTEKFIRRHISDYSAYHHRVVVLRKLLQVGEVESEENSDYSSLCDLMDCLLGAGVAVGKTPSELLIVLLPNAPATTCLTWGANKQFKSLLHCLNLAAYDLQLTEELRETFGEREAFELHRRATVLFIFETCRLFDGSFAVHDGLAMGMNNCHSPPATKASRRENRFLDTLRLREAQRSEATRKWCQLFLEFPCDDYHHTLGQLKRLRRMQPWTTF</sequence>
<reference evidence="8" key="1">
    <citation type="submission" date="2012-05" db="EMBL/GenBank/DDBJ databases">
        <title>Whole Genome Assembly of Lutzomyia longipalpis.</title>
        <authorList>
            <person name="Richards S."/>
            <person name="Qu C."/>
            <person name="Dillon R."/>
            <person name="Worley K."/>
            <person name="Scherer S."/>
            <person name="Batterton M."/>
            <person name="Taylor A."/>
            <person name="Hawes A."/>
            <person name="Hernandez B."/>
            <person name="Kovar C."/>
            <person name="Mandapat C."/>
            <person name="Pham C."/>
            <person name="Qu C."/>
            <person name="Jing C."/>
            <person name="Bess C."/>
            <person name="Bandaranaike D."/>
            <person name="Ngo D."/>
            <person name="Ongeri F."/>
            <person name="Arias F."/>
            <person name="Lara F."/>
            <person name="Weissenberger G."/>
            <person name="Kamau G."/>
            <person name="Han H."/>
            <person name="Shen H."/>
            <person name="Dinh H."/>
            <person name="Khalil I."/>
            <person name="Jones J."/>
            <person name="Shafer J."/>
            <person name="Jayaseelan J."/>
            <person name="Quiroz J."/>
            <person name="Blankenburg K."/>
            <person name="Nguyen L."/>
            <person name="Jackson L."/>
            <person name="Francisco L."/>
            <person name="Tang L.-Y."/>
            <person name="Pu L.-L."/>
            <person name="Perales L."/>
            <person name="Lorensuhewa L."/>
            <person name="Munidasa M."/>
            <person name="Coyle M."/>
            <person name="Taylor M."/>
            <person name="Puazo M."/>
            <person name="Firestine M."/>
            <person name="Scheel M."/>
            <person name="Javaid M."/>
            <person name="Wang M."/>
            <person name="Li M."/>
            <person name="Tabassum N."/>
            <person name="Saada N."/>
            <person name="Osuji N."/>
            <person name="Aqrawi P."/>
            <person name="Fu Q."/>
            <person name="Thornton R."/>
            <person name="Raj R."/>
            <person name="Goodspeed R."/>
            <person name="Mata R."/>
            <person name="Najjar R."/>
            <person name="Gubbala S."/>
            <person name="Lee S."/>
            <person name="Denson S."/>
            <person name="Patil S."/>
            <person name="Macmil S."/>
            <person name="Qi S."/>
            <person name="Matskevitch T."/>
            <person name="Palculict T."/>
            <person name="Mathew T."/>
            <person name="Vee V."/>
            <person name="Velamala V."/>
            <person name="Korchina V."/>
            <person name="Cai W."/>
            <person name="Liu W."/>
            <person name="Dai W."/>
            <person name="Zou X."/>
            <person name="Zhu Y."/>
            <person name="Zhang Y."/>
            <person name="Wu Y.-Q."/>
            <person name="Xin Y."/>
            <person name="Nazarath L."/>
            <person name="Kovar C."/>
            <person name="Han Y."/>
            <person name="Muzny D."/>
            <person name="Gibbs R."/>
        </authorList>
    </citation>
    <scope>NUCLEOTIDE SEQUENCE [LARGE SCALE GENOMIC DNA]</scope>
    <source>
        <strain evidence="8">Jacobina</strain>
    </source>
</reference>
<dbReference type="SMART" id="SM00248">
    <property type="entry name" value="ANK"/>
    <property type="match status" value="1"/>
</dbReference>
<dbReference type="PROSITE" id="PS50297">
    <property type="entry name" value="ANK_REP_REGION"/>
    <property type="match status" value="1"/>
</dbReference>
<dbReference type="GO" id="GO:0005737">
    <property type="term" value="C:cytoplasm"/>
    <property type="evidence" value="ECO:0007669"/>
    <property type="project" value="TreeGrafter"/>
</dbReference>